<dbReference type="PANTHER" id="PTHR33868">
    <property type="entry name" value="EXPRESSED PROTEIN"/>
    <property type="match status" value="1"/>
</dbReference>
<feature type="region of interest" description="Disordered" evidence="1">
    <location>
        <begin position="1"/>
        <end position="72"/>
    </location>
</feature>
<gene>
    <name evidence="3" type="ORF">MIMGU_mgv1a007152mg</name>
</gene>
<dbReference type="EMBL" id="KI630473">
    <property type="protein sequence ID" value="EYU38879.1"/>
    <property type="molecule type" value="Genomic_DNA"/>
</dbReference>
<name>A0A022RFU3_ERYGU</name>
<evidence type="ECO:0000313" key="4">
    <source>
        <dbReference type="Proteomes" id="UP000030748"/>
    </source>
</evidence>
<evidence type="ECO:0000313" key="3">
    <source>
        <dbReference type="EMBL" id="EYU38879.1"/>
    </source>
</evidence>
<evidence type="ECO:0000256" key="1">
    <source>
        <dbReference type="SAM" id="MobiDB-lite"/>
    </source>
</evidence>
<keyword evidence="2" id="KW-0812">Transmembrane</keyword>
<proteinExistence type="predicted"/>
<dbReference type="PhylomeDB" id="A0A022RFU3"/>
<keyword evidence="2" id="KW-0472">Membrane</keyword>
<dbReference type="STRING" id="4155.A0A022RFU3"/>
<feature type="transmembrane region" description="Helical" evidence="2">
    <location>
        <begin position="388"/>
        <end position="413"/>
    </location>
</feature>
<dbReference type="AlphaFoldDB" id="A0A022RFU3"/>
<keyword evidence="4" id="KW-1185">Reference proteome</keyword>
<keyword evidence="2" id="KW-1133">Transmembrane helix</keyword>
<accession>A0A022RFU3</accession>
<dbReference type="KEGG" id="egt:105956292"/>
<reference evidence="3 4" key="1">
    <citation type="journal article" date="2013" name="Proc. Natl. Acad. Sci. U.S.A.">
        <title>Fine-scale variation in meiotic recombination in Mimulus inferred from population shotgun sequencing.</title>
        <authorList>
            <person name="Hellsten U."/>
            <person name="Wright K.M."/>
            <person name="Jenkins J."/>
            <person name="Shu S."/>
            <person name="Yuan Y."/>
            <person name="Wessler S.R."/>
            <person name="Schmutz J."/>
            <person name="Willis J.H."/>
            <person name="Rokhsar D.S."/>
        </authorList>
    </citation>
    <scope>NUCLEOTIDE SEQUENCE [LARGE SCALE GENOMIC DNA]</scope>
    <source>
        <strain evidence="4">cv. DUN x IM62</strain>
    </source>
</reference>
<organism evidence="3 4">
    <name type="scientific">Erythranthe guttata</name>
    <name type="common">Yellow monkey flower</name>
    <name type="synonym">Mimulus guttatus</name>
    <dbReference type="NCBI Taxonomy" id="4155"/>
    <lineage>
        <taxon>Eukaryota</taxon>
        <taxon>Viridiplantae</taxon>
        <taxon>Streptophyta</taxon>
        <taxon>Embryophyta</taxon>
        <taxon>Tracheophyta</taxon>
        <taxon>Spermatophyta</taxon>
        <taxon>Magnoliopsida</taxon>
        <taxon>eudicotyledons</taxon>
        <taxon>Gunneridae</taxon>
        <taxon>Pentapetalae</taxon>
        <taxon>asterids</taxon>
        <taxon>lamiids</taxon>
        <taxon>Lamiales</taxon>
        <taxon>Phrymaceae</taxon>
        <taxon>Erythranthe</taxon>
    </lineage>
</organism>
<dbReference type="OMA" id="HESKDDY"/>
<dbReference type="PANTHER" id="PTHR33868:SF2">
    <property type="entry name" value="EXPRESSED PROTEIN"/>
    <property type="match status" value="1"/>
</dbReference>
<dbReference type="Proteomes" id="UP000030748">
    <property type="component" value="Unassembled WGS sequence"/>
</dbReference>
<sequence>MALAEARAAWQRTGNRCLVQEDAKRAPKLAYSSSLPPPCSKPSDTGPTTSPSPQDIPPPSASSNPFDRNSSYSNLSPNSRWWLHLQPNYPCQKGFTDEIDTCQIKDGNFVARESKDSTVKEEKFRSFCDINPQGRYFDEPKDECVVISCGVSKNTNEHCFYSESSWIGAGEKNSPWWRTADTEELALLVAQKSHDFIENCDLPSPQNTHLKKETSMNISTSLTVRKPGIIASRNSCHKLSMSAEEQSIPGAGKPLRDRAALERMPEMHEKEEEEDDGVDDASKAQLLQALRYSQTRAREAEEVAKQACAEKEHVVKLVFRQASQLFAYKQWLQLLQLENMYFQSNNKSHHETVVLLPGKSVRTRKMRKGSNRSKRGKRSRPWYEVGRYAIVFALGLGLVGAGLLLGWTIGWMLPTCW</sequence>
<protein>
    <submittedName>
        <fullName evidence="3">Uncharacterized protein</fullName>
    </submittedName>
</protein>
<dbReference type="eggNOG" id="ENOG502R08M">
    <property type="taxonomic scope" value="Eukaryota"/>
</dbReference>
<dbReference type="OrthoDB" id="1920951at2759"/>
<feature type="compositionally biased region" description="Low complexity" evidence="1">
    <location>
        <begin position="41"/>
        <end position="53"/>
    </location>
</feature>
<evidence type="ECO:0000256" key="2">
    <source>
        <dbReference type="SAM" id="Phobius"/>
    </source>
</evidence>
<feature type="compositionally biased region" description="Polar residues" evidence="1">
    <location>
        <begin position="61"/>
        <end position="72"/>
    </location>
</feature>